<dbReference type="InterPro" id="IPR014001">
    <property type="entry name" value="Helicase_ATP-bd"/>
</dbReference>
<dbReference type="GO" id="GO:0003723">
    <property type="term" value="F:RNA binding"/>
    <property type="evidence" value="ECO:0007669"/>
    <property type="project" value="TreeGrafter"/>
</dbReference>
<dbReference type="InterPro" id="IPR007502">
    <property type="entry name" value="Helicase-assoc_dom"/>
</dbReference>
<keyword evidence="4" id="KW-0067">ATP-binding</keyword>
<feature type="domain" description="Helicase ATP-binding" evidence="5">
    <location>
        <begin position="21"/>
        <end position="181"/>
    </location>
</feature>
<keyword evidence="2" id="KW-0378">Hydrolase</keyword>
<organism evidence="7 8">
    <name type="scientific">Propionimicrobium lymphophilum ACS-093-V-SCH5</name>
    <dbReference type="NCBI Taxonomy" id="883161"/>
    <lineage>
        <taxon>Bacteria</taxon>
        <taxon>Bacillati</taxon>
        <taxon>Actinomycetota</taxon>
        <taxon>Actinomycetes</taxon>
        <taxon>Propionibacteriales</taxon>
        <taxon>Propionibacteriaceae</taxon>
        <taxon>Propionimicrobium</taxon>
    </lineage>
</organism>
<dbReference type="STRING" id="883161.HMPREF9306_00884"/>
<dbReference type="NCBIfam" id="TIGR01967">
    <property type="entry name" value="DEAH_box_HrpA"/>
    <property type="match status" value="1"/>
</dbReference>
<dbReference type="PANTHER" id="PTHR18934">
    <property type="entry name" value="ATP-DEPENDENT RNA HELICASE"/>
    <property type="match status" value="1"/>
</dbReference>
<dbReference type="PROSITE" id="PS51194">
    <property type="entry name" value="HELICASE_CTER"/>
    <property type="match status" value="1"/>
</dbReference>
<keyword evidence="3 7" id="KW-0347">Helicase</keyword>
<dbReference type="InterPro" id="IPR024590">
    <property type="entry name" value="HrpA_C"/>
</dbReference>
<reference evidence="7 8" key="1">
    <citation type="submission" date="2013-04" db="EMBL/GenBank/DDBJ databases">
        <title>The Genome Sequence of Propionimicrobium lymphophilum ACS-093-V-SCH5.</title>
        <authorList>
            <consortium name="The Broad Institute Genomics Platform"/>
            <person name="Earl A."/>
            <person name="Ward D."/>
            <person name="Feldgarden M."/>
            <person name="Gevers D."/>
            <person name="Saerens B."/>
            <person name="Vaneechoutte M."/>
            <person name="Walker B."/>
            <person name="Young S."/>
            <person name="Zeng Q."/>
            <person name="Gargeya S."/>
            <person name="Fitzgerald M."/>
            <person name="Haas B."/>
            <person name="Abouelleil A."/>
            <person name="Allen A.W."/>
            <person name="Alvarado L."/>
            <person name="Arachchi H.M."/>
            <person name="Berlin A.M."/>
            <person name="Chapman S.B."/>
            <person name="Gainer-Dewar J."/>
            <person name="Goldberg J."/>
            <person name="Griggs A."/>
            <person name="Gujja S."/>
            <person name="Hansen M."/>
            <person name="Howarth C."/>
            <person name="Imamovic A."/>
            <person name="Ireland A."/>
            <person name="Larimer J."/>
            <person name="McCowan C."/>
            <person name="Murphy C."/>
            <person name="Pearson M."/>
            <person name="Poon T.W."/>
            <person name="Priest M."/>
            <person name="Roberts A."/>
            <person name="Saif S."/>
            <person name="Shea T."/>
            <person name="Sisk P."/>
            <person name="Sykes S."/>
            <person name="Wortman J."/>
            <person name="Nusbaum C."/>
            <person name="Birren B."/>
        </authorList>
    </citation>
    <scope>NUCLEOTIDE SEQUENCE [LARGE SCALE GENOMIC DNA]</scope>
    <source>
        <strain evidence="7 8">ACS-093-V-SCH5</strain>
    </source>
</reference>
<name>S2W508_9ACTN</name>
<dbReference type="InterPro" id="IPR010222">
    <property type="entry name" value="RNA_helicase_HrpA"/>
</dbReference>
<dbReference type="SMART" id="SM00487">
    <property type="entry name" value="DEXDc"/>
    <property type="match status" value="1"/>
</dbReference>
<evidence type="ECO:0000313" key="7">
    <source>
        <dbReference type="EMBL" id="EPD33345.1"/>
    </source>
</evidence>
<comment type="caution">
    <text evidence="7">The sequence shown here is derived from an EMBL/GenBank/DDBJ whole genome shotgun (WGS) entry which is preliminary data.</text>
</comment>
<dbReference type="Pfam" id="PF07717">
    <property type="entry name" value="OB_NTP_bind"/>
    <property type="match status" value="1"/>
</dbReference>
<dbReference type="HOGENOM" id="CLU_001832_3_3_11"/>
<dbReference type="Gene3D" id="1.20.120.1080">
    <property type="match status" value="1"/>
</dbReference>
<dbReference type="EMBL" id="AGZR01000005">
    <property type="protein sequence ID" value="EPD33345.1"/>
    <property type="molecule type" value="Genomic_DNA"/>
</dbReference>
<dbReference type="CDD" id="cd18791">
    <property type="entry name" value="SF2_C_RHA"/>
    <property type="match status" value="1"/>
</dbReference>
<evidence type="ECO:0000259" key="5">
    <source>
        <dbReference type="PROSITE" id="PS51192"/>
    </source>
</evidence>
<evidence type="ECO:0000256" key="3">
    <source>
        <dbReference type="ARBA" id="ARBA00022806"/>
    </source>
</evidence>
<dbReference type="FunFam" id="1.20.120.1080:FF:000005">
    <property type="entry name" value="ATP-dependent helicase HrpA"/>
    <property type="match status" value="1"/>
</dbReference>
<evidence type="ECO:0000259" key="6">
    <source>
        <dbReference type="PROSITE" id="PS51194"/>
    </source>
</evidence>
<dbReference type="GO" id="GO:0016787">
    <property type="term" value="F:hydrolase activity"/>
    <property type="evidence" value="ECO:0007669"/>
    <property type="project" value="UniProtKB-KW"/>
</dbReference>
<gene>
    <name evidence="7" type="ORF">HMPREF9306_00884</name>
</gene>
<dbReference type="RefSeq" id="WP_016455719.1">
    <property type="nucleotide sequence ID" value="NZ_KE150269.1"/>
</dbReference>
<dbReference type="InterPro" id="IPR011709">
    <property type="entry name" value="DEAD-box_helicase_OB_fold"/>
</dbReference>
<dbReference type="OrthoDB" id="9805617at2"/>
<dbReference type="Pfam" id="PF00271">
    <property type="entry name" value="Helicase_C"/>
    <property type="match status" value="1"/>
</dbReference>
<sequence length="1297" mass="145903">MSEPTIDFPALPISSHVDEIVGLLREHPVIVVAGETGSGKTTQLPKMCLLAGRQSIGHTQPRRIAARSVAERIAEETGTNLGQLVGYQVRFTRQTGADTRIKLMTDGILLKEITHDRDLRKYDTIIIDEAHERSLNIDFLLGYLKQLLARRDDLKVIITSATIDTARFSKHFGDAPIVEVSGRGYPVEIRYRPLARDGQEIEQSEGIVEAVRELIGVGRGDILVFCSGEREIRDAQDAIDDAITAKRLAPMEVLPLHSRLSAVEQHRIFQSHRGRRIVISTNIAETSLTVPGIRYVIDAGTARISRYSVRTKVQRLPIEPISQASANQRAGRCGRVAPGVAIRLYSEEDFAARDEFTEPEILRTNLASVILQMAKARLGDIEDFPFVEAPDSSQIADGVRLLDELGALAKRKPTRLTRVGHALAELPIDPKLGRMLIEAARRDCLKEVLIVVSFLGIQDIRERPAEQREQADQFHARFFSDAAMDQPLAGDKKQKEHVDYGQAKAGEPLRFTVHTSKIERARAMNAKKVKAKAQPGGDSGGDIIAILRMWGYLKVKRRELSGNQFRKLCRNEFLNFMRTREWQDLHTQLGQICKSLRMKKNDKPASYDKVIISALSGLLGNIGFQLPRPEKPKTGKRLRRPLTEFQGARGAKFAIQPGSALAKNPPQLVVAVELVETSRLWARTVEEIQPEWVEQIGGHLLKRNYTEPHFAASRNNVVARERATLLGVPIIADRLVNFGRIDPSEARKIFIQTGIVEGEWRPDDRHANHDFLRHNLAVLAEADEIVDRTRGSGIFVDDRDIFEFYDVRLPSDVNSQSTFDKWWKKYPDKTFLEFDIDLFAEEEDIASAREQFPDRWQFGDLNLPVSYEFAPGAGRDGVSVKMPLAQLNQISPEPFSWQVPGLRLELATELIRHLPKQVRTQFVPAPDHARAALTWLEENGADRTKRFCDELGRALFALNGVAVDSNDWNPFKVPDHLQVGFEVARPGRDAVYSNDLGELRKDLAVQVAKTINKAAPKSQKSDSWTFGDIPQTKKVKRSGITAIGYPALRDFGSNVGQVLEETEERQRATHSRGVRRLLQLVNPDPTRWAVSRMRNDQKLALPSSPYDSMQDLLTDAWLKAAGQAAEAHGGLLVWNEKDFDRLALEVRQDQADQMVRVVDVAAKVCELAAQVRVQAAESPIGDEILQQLQDLYFPGFISFIRDPWYRQLPKYLQAMLSRMSSYTVNPNRDVQNSNVIYSLLDEYDALCDRLPAGPIPDEVDDIAFMIEELRVQFFAQQLGTAVPVSAKRIRNKISQIF</sequence>
<dbReference type="GO" id="GO:0005524">
    <property type="term" value="F:ATP binding"/>
    <property type="evidence" value="ECO:0007669"/>
    <property type="project" value="UniProtKB-KW"/>
</dbReference>
<keyword evidence="1" id="KW-0547">Nucleotide-binding</keyword>
<evidence type="ECO:0000256" key="1">
    <source>
        <dbReference type="ARBA" id="ARBA00022741"/>
    </source>
</evidence>
<dbReference type="InterPro" id="IPR001650">
    <property type="entry name" value="Helicase_C-like"/>
</dbReference>
<dbReference type="InterPro" id="IPR027417">
    <property type="entry name" value="P-loop_NTPase"/>
</dbReference>
<evidence type="ECO:0000256" key="2">
    <source>
        <dbReference type="ARBA" id="ARBA00022801"/>
    </source>
</evidence>
<dbReference type="PANTHER" id="PTHR18934:SF99">
    <property type="entry name" value="ATP-DEPENDENT RNA HELICASE DHX37-RELATED"/>
    <property type="match status" value="1"/>
</dbReference>
<dbReference type="Gene3D" id="3.40.50.300">
    <property type="entry name" value="P-loop containing nucleotide triphosphate hydrolases"/>
    <property type="match status" value="2"/>
</dbReference>
<accession>S2W508</accession>
<dbReference type="InterPro" id="IPR011545">
    <property type="entry name" value="DEAD/DEAH_box_helicase_dom"/>
</dbReference>
<evidence type="ECO:0000256" key="4">
    <source>
        <dbReference type="ARBA" id="ARBA00022840"/>
    </source>
</evidence>
<dbReference type="SMART" id="SM00490">
    <property type="entry name" value="HELICc"/>
    <property type="match status" value="1"/>
</dbReference>
<dbReference type="PATRIC" id="fig|883161.3.peg.880"/>
<protein>
    <submittedName>
        <fullName evidence="7">ATP-dependent helicase HrpA</fullName>
    </submittedName>
</protein>
<dbReference type="PROSITE" id="PS51192">
    <property type="entry name" value="HELICASE_ATP_BIND_1"/>
    <property type="match status" value="1"/>
</dbReference>
<dbReference type="Pfam" id="PF00270">
    <property type="entry name" value="DEAD"/>
    <property type="match status" value="1"/>
</dbReference>
<dbReference type="Proteomes" id="UP000014417">
    <property type="component" value="Unassembled WGS sequence"/>
</dbReference>
<feature type="domain" description="Helicase C-terminal" evidence="6">
    <location>
        <begin position="210"/>
        <end position="377"/>
    </location>
</feature>
<dbReference type="GO" id="GO:0003724">
    <property type="term" value="F:RNA helicase activity"/>
    <property type="evidence" value="ECO:0007669"/>
    <property type="project" value="InterPro"/>
</dbReference>
<proteinExistence type="predicted"/>
<dbReference type="Pfam" id="PF11898">
    <property type="entry name" value="DUF3418"/>
    <property type="match status" value="1"/>
</dbReference>
<dbReference type="SMART" id="SM00847">
    <property type="entry name" value="HA2"/>
    <property type="match status" value="1"/>
</dbReference>
<dbReference type="Pfam" id="PF21010">
    <property type="entry name" value="HA2_C"/>
    <property type="match status" value="1"/>
</dbReference>
<keyword evidence="8" id="KW-1185">Reference proteome</keyword>
<dbReference type="SUPFAM" id="SSF52540">
    <property type="entry name" value="P-loop containing nucleoside triphosphate hydrolases"/>
    <property type="match status" value="1"/>
</dbReference>
<evidence type="ECO:0000313" key="8">
    <source>
        <dbReference type="Proteomes" id="UP000014417"/>
    </source>
</evidence>
<dbReference type="FunFam" id="3.40.50.300:FF:001922">
    <property type="entry name" value="DEAH (Asp-Glu-Ala-His) box polypeptide 29"/>
    <property type="match status" value="1"/>
</dbReference>